<evidence type="ECO:0000256" key="5">
    <source>
        <dbReference type="ARBA" id="ARBA00023136"/>
    </source>
</evidence>
<evidence type="ECO:0000256" key="3">
    <source>
        <dbReference type="ARBA" id="ARBA00022519"/>
    </source>
</evidence>
<evidence type="ECO:0008006" key="9">
    <source>
        <dbReference type="Google" id="ProtNLM"/>
    </source>
</evidence>
<gene>
    <name evidence="8" type="ORF">V5E97_07520</name>
</gene>
<feature type="region of interest" description="Disordered" evidence="7">
    <location>
        <begin position="303"/>
        <end position="323"/>
    </location>
</feature>
<dbReference type="EMBL" id="CP155447">
    <property type="protein sequence ID" value="XBH05869.1"/>
    <property type="molecule type" value="Genomic_DNA"/>
</dbReference>
<dbReference type="PANTHER" id="PTHR30606:SF10">
    <property type="entry name" value="PHOSPHATIDYLINOSITOL MANNOSIDE ACYLTRANSFERASE"/>
    <property type="match status" value="1"/>
</dbReference>
<protein>
    <recommendedName>
        <fullName evidence="9">Lipid A biosynthesis acyltransferase</fullName>
    </recommendedName>
</protein>
<evidence type="ECO:0000256" key="4">
    <source>
        <dbReference type="ARBA" id="ARBA00022679"/>
    </source>
</evidence>
<accession>A0AAU7CKD5</accession>
<keyword evidence="2" id="KW-1003">Cell membrane</keyword>
<organism evidence="8">
    <name type="scientific">Singulisphaera sp. Ch08</name>
    <dbReference type="NCBI Taxonomy" id="3120278"/>
    <lineage>
        <taxon>Bacteria</taxon>
        <taxon>Pseudomonadati</taxon>
        <taxon>Planctomycetota</taxon>
        <taxon>Planctomycetia</taxon>
        <taxon>Isosphaerales</taxon>
        <taxon>Isosphaeraceae</taxon>
        <taxon>Singulisphaera</taxon>
    </lineage>
</organism>
<proteinExistence type="predicted"/>
<feature type="compositionally biased region" description="Low complexity" evidence="7">
    <location>
        <begin position="305"/>
        <end position="323"/>
    </location>
</feature>
<dbReference type="RefSeq" id="WP_406698720.1">
    <property type="nucleotide sequence ID" value="NZ_CP155447.1"/>
</dbReference>
<dbReference type="InterPro" id="IPR004960">
    <property type="entry name" value="LipA_acyltrans"/>
</dbReference>
<dbReference type="GO" id="GO:0016746">
    <property type="term" value="F:acyltransferase activity"/>
    <property type="evidence" value="ECO:0007669"/>
    <property type="project" value="UniProtKB-KW"/>
</dbReference>
<evidence type="ECO:0000256" key="1">
    <source>
        <dbReference type="ARBA" id="ARBA00004533"/>
    </source>
</evidence>
<evidence type="ECO:0000256" key="6">
    <source>
        <dbReference type="ARBA" id="ARBA00023315"/>
    </source>
</evidence>
<reference evidence="8" key="1">
    <citation type="submission" date="2024-05" db="EMBL/GenBank/DDBJ databases">
        <title>Planctomycetes of the genus Singulisphaera possess chitinolytic capabilities.</title>
        <authorList>
            <person name="Ivanova A."/>
        </authorList>
    </citation>
    <scope>NUCLEOTIDE SEQUENCE</scope>
    <source>
        <strain evidence="8">Ch08T</strain>
    </source>
</reference>
<evidence type="ECO:0000313" key="8">
    <source>
        <dbReference type="EMBL" id="XBH05869.1"/>
    </source>
</evidence>
<evidence type="ECO:0000256" key="7">
    <source>
        <dbReference type="SAM" id="MobiDB-lite"/>
    </source>
</evidence>
<keyword evidence="6" id="KW-0012">Acyltransferase</keyword>
<name>A0AAU7CKD5_9BACT</name>
<dbReference type="GO" id="GO:0009247">
    <property type="term" value="P:glycolipid biosynthetic process"/>
    <property type="evidence" value="ECO:0007669"/>
    <property type="project" value="UniProtKB-ARBA"/>
</dbReference>
<comment type="subcellular location">
    <subcellularLocation>
        <location evidence="1">Cell inner membrane</location>
    </subcellularLocation>
</comment>
<keyword evidence="4" id="KW-0808">Transferase</keyword>
<evidence type="ECO:0000256" key="2">
    <source>
        <dbReference type="ARBA" id="ARBA00022475"/>
    </source>
</evidence>
<dbReference type="PANTHER" id="PTHR30606">
    <property type="entry name" value="LIPID A BIOSYNTHESIS LAUROYL ACYLTRANSFERASE"/>
    <property type="match status" value="1"/>
</dbReference>
<dbReference type="Pfam" id="PF03279">
    <property type="entry name" value="Lip_A_acyltrans"/>
    <property type="match status" value="1"/>
</dbReference>
<sequence>MTFRHLLSWKTCFYEMLLPTLRRLGPARCDAILGGLGRLSAAAWPPRRKELAKAIDRAGTALRADWNPKVVRPALAANTLRFAARDYPLDAAPDKEILARFDVKGFEGLQTALDGGRGAIVVGCHLGGHIAALHWLYRQGVPLRLLVQRPRHVSRELDRRFDRDDPHPQSEFFLRRDLSPALAAERLLHARAALRGGLAVYLSGDIPWNGPNTRSGQLLGSTRPFLSVWADLAVLTRVPVFLLFCTHRPGGRYALTIEPPWTLAAGEESAALTRYLARLEAEIKAHPADAVAHLLWPCYGPPSPASASSNSTARPSRRTAAVR</sequence>
<keyword evidence="5" id="KW-0472">Membrane</keyword>
<dbReference type="AlphaFoldDB" id="A0AAU7CKD5"/>
<keyword evidence="3" id="KW-0997">Cell inner membrane</keyword>
<dbReference type="GO" id="GO:0005886">
    <property type="term" value="C:plasma membrane"/>
    <property type="evidence" value="ECO:0007669"/>
    <property type="project" value="UniProtKB-SubCell"/>
</dbReference>